<protein>
    <recommendedName>
        <fullName evidence="1">chorismate mutase</fullName>
        <ecNumber evidence="1">5.4.99.5</ecNumber>
    </recommendedName>
</protein>
<name>A0ABM7VFH4_9BACT</name>
<dbReference type="InterPro" id="IPR013785">
    <property type="entry name" value="Aldolase_TIM"/>
</dbReference>
<evidence type="ECO:0000313" key="6">
    <source>
        <dbReference type="Proteomes" id="UP001354989"/>
    </source>
</evidence>
<dbReference type="Pfam" id="PF01817">
    <property type="entry name" value="CM_2"/>
    <property type="match status" value="1"/>
</dbReference>
<dbReference type="RefSeq" id="WP_332922224.1">
    <property type="nucleotide sequence ID" value="NZ_AP025292.1"/>
</dbReference>
<evidence type="ECO:0000313" key="5">
    <source>
        <dbReference type="EMBL" id="BDC99687.1"/>
    </source>
</evidence>
<dbReference type="InterPro" id="IPR036263">
    <property type="entry name" value="Chorismate_II_sf"/>
</dbReference>
<evidence type="ECO:0000256" key="1">
    <source>
        <dbReference type="ARBA" id="ARBA00012404"/>
    </source>
</evidence>
<dbReference type="Gene3D" id="1.20.59.10">
    <property type="entry name" value="Chorismate mutase"/>
    <property type="match status" value="1"/>
</dbReference>
<dbReference type="Gene3D" id="3.20.20.70">
    <property type="entry name" value="Aldolase class I"/>
    <property type="match status" value="1"/>
</dbReference>
<accession>A0ABM7VFH4</accession>
<dbReference type="SUPFAM" id="SSF51569">
    <property type="entry name" value="Aldolase"/>
    <property type="match status" value="1"/>
</dbReference>
<dbReference type="InterPro" id="IPR006218">
    <property type="entry name" value="DAHP1/KDSA"/>
</dbReference>
<evidence type="ECO:0000256" key="2">
    <source>
        <dbReference type="ARBA" id="ARBA00022679"/>
    </source>
</evidence>
<dbReference type="PANTHER" id="PTHR43018:SF1">
    <property type="entry name" value="PROTEIN AROA(G)"/>
    <property type="match status" value="1"/>
</dbReference>
<evidence type="ECO:0000259" key="4">
    <source>
        <dbReference type="PROSITE" id="PS51168"/>
    </source>
</evidence>
<dbReference type="SUPFAM" id="SSF48600">
    <property type="entry name" value="Chorismate mutase II"/>
    <property type="match status" value="1"/>
</dbReference>
<evidence type="ECO:0000256" key="3">
    <source>
        <dbReference type="SAM" id="Coils"/>
    </source>
</evidence>
<dbReference type="PROSITE" id="PS51168">
    <property type="entry name" value="CHORISMATE_MUT_2"/>
    <property type="match status" value="1"/>
</dbReference>
<keyword evidence="6" id="KW-1185">Reference proteome</keyword>
<dbReference type="InterPro" id="IPR052899">
    <property type="entry name" value="Class-I_DAHP_synthase"/>
</dbReference>
<dbReference type="EC" id="5.4.99.5" evidence="1"/>
<keyword evidence="3" id="KW-0175">Coiled coil</keyword>
<reference evidence="5 6" key="1">
    <citation type="submission" date="2021-12" db="EMBL/GenBank/DDBJ databases">
        <title>Genome sequencing of bacteria with rrn-lacking chromosome and rrn-plasmid.</title>
        <authorList>
            <person name="Anda M."/>
            <person name="Iwasaki W."/>
        </authorList>
    </citation>
    <scope>NUCLEOTIDE SEQUENCE [LARGE SCALE GENOMIC DNA]</scope>
    <source>
        <strain evidence="5 6">NBRC 101262</strain>
    </source>
</reference>
<dbReference type="SMART" id="SM00830">
    <property type="entry name" value="CM_2"/>
    <property type="match status" value="1"/>
</dbReference>
<dbReference type="Pfam" id="PF00793">
    <property type="entry name" value="DAHP_synth_1"/>
    <property type="match status" value="1"/>
</dbReference>
<keyword evidence="2" id="KW-0808">Transferase</keyword>
<dbReference type="EMBL" id="AP025292">
    <property type="protein sequence ID" value="BDC99687.1"/>
    <property type="molecule type" value="Genomic_DNA"/>
</dbReference>
<sequence length="362" mass="41246">MQIERLSAWNDQGDQPLIIAGPCSAETEEQLFNTATELYNNGIRIIRAGVWKPRTRPGTFEGIGEDALQWIQNIKKKLDVKFAIEVANAQHVELALKYGIDILWIGARSTVNPFTIQEIADALKGNDVPVFVKNPLNPDLALWIGALERLNQAGITKLGAIHRGFSTSKKVKYRNLPQWQIALELKRKYPEMPMICDPSHIAGDRELIQSLSQKAMDLVYDGLIIESHINPAEAWSDAAQQVTPAALKEILESLVIRKSNTDNPEVQNHLAEMRERIDEIDREIFDTLAERMKIVDQIGEYKKDNKVTVFQVNRYKEMMQARTEWAEDLNLNQEFMENIFSLIHDAAIRRQTLIMSETESKA</sequence>
<feature type="domain" description="Chorismate mutase" evidence="4">
    <location>
        <begin position="264"/>
        <end position="355"/>
    </location>
</feature>
<dbReference type="PANTHER" id="PTHR43018">
    <property type="entry name" value="PHOSPHO-2-DEHYDRO-3-DEOXYHEPTONATE ALDOLASE"/>
    <property type="match status" value="1"/>
</dbReference>
<dbReference type="InterPro" id="IPR002701">
    <property type="entry name" value="CM_II_prokaryot"/>
</dbReference>
<organism evidence="5 6">
    <name type="scientific">Persicobacter psychrovividus</name>
    <dbReference type="NCBI Taxonomy" id="387638"/>
    <lineage>
        <taxon>Bacteria</taxon>
        <taxon>Pseudomonadati</taxon>
        <taxon>Bacteroidota</taxon>
        <taxon>Cytophagia</taxon>
        <taxon>Cytophagales</taxon>
        <taxon>Persicobacteraceae</taxon>
        <taxon>Persicobacter</taxon>
    </lineage>
</organism>
<dbReference type="InterPro" id="IPR036979">
    <property type="entry name" value="CM_dom_sf"/>
</dbReference>
<dbReference type="Proteomes" id="UP001354989">
    <property type="component" value="Chromosome"/>
</dbReference>
<proteinExistence type="predicted"/>
<feature type="coiled-coil region" evidence="3">
    <location>
        <begin position="263"/>
        <end position="290"/>
    </location>
</feature>
<gene>
    <name evidence="5" type="ORF">PEPS_19680</name>
</gene>